<dbReference type="GO" id="GO:0016020">
    <property type="term" value="C:membrane"/>
    <property type="evidence" value="ECO:0007669"/>
    <property type="project" value="UniProtKB-SubCell"/>
</dbReference>
<feature type="transmembrane region" description="Helical" evidence="6">
    <location>
        <begin position="160"/>
        <end position="183"/>
    </location>
</feature>
<feature type="domain" description="Cation efflux protein transmembrane" evidence="7">
    <location>
        <begin position="10"/>
        <end position="217"/>
    </location>
</feature>
<dbReference type="InterPro" id="IPR027469">
    <property type="entry name" value="Cation_efflux_TMD_sf"/>
</dbReference>
<dbReference type="EMBL" id="SMKV01000002">
    <property type="protein sequence ID" value="TDC96374.1"/>
    <property type="molecule type" value="Genomic_DNA"/>
</dbReference>
<evidence type="ECO:0000256" key="1">
    <source>
        <dbReference type="ARBA" id="ARBA00004141"/>
    </source>
</evidence>
<comment type="subcellular location">
    <subcellularLocation>
        <location evidence="1">Membrane</location>
        <topology evidence="1">Multi-pass membrane protein</topology>
    </subcellularLocation>
</comment>
<dbReference type="InterPro" id="IPR036837">
    <property type="entry name" value="Cation_efflux_CTD_sf"/>
</dbReference>
<feature type="transmembrane region" description="Helical" evidence="6">
    <location>
        <begin position="9"/>
        <end position="30"/>
    </location>
</feature>
<name>A0A4R4V3V9_9PSEU</name>
<evidence type="ECO:0000256" key="4">
    <source>
        <dbReference type="ARBA" id="ARBA00022989"/>
    </source>
</evidence>
<evidence type="ECO:0000313" key="9">
    <source>
        <dbReference type="Proteomes" id="UP000294744"/>
    </source>
</evidence>
<keyword evidence="4 6" id="KW-1133">Transmembrane helix</keyword>
<dbReference type="Pfam" id="PF01545">
    <property type="entry name" value="Cation_efflux"/>
    <property type="match status" value="1"/>
</dbReference>
<dbReference type="Proteomes" id="UP000294744">
    <property type="component" value="Unassembled WGS sequence"/>
</dbReference>
<dbReference type="GO" id="GO:0006829">
    <property type="term" value="P:zinc ion transport"/>
    <property type="evidence" value="ECO:0007669"/>
    <property type="project" value="InterPro"/>
</dbReference>
<evidence type="ECO:0000259" key="7">
    <source>
        <dbReference type="Pfam" id="PF01545"/>
    </source>
</evidence>
<feature type="transmembrane region" description="Helical" evidence="6">
    <location>
        <begin position="189"/>
        <end position="211"/>
    </location>
</feature>
<evidence type="ECO:0000256" key="3">
    <source>
        <dbReference type="ARBA" id="ARBA00022692"/>
    </source>
</evidence>
<evidence type="ECO:0000256" key="2">
    <source>
        <dbReference type="ARBA" id="ARBA00022448"/>
    </source>
</evidence>
<dbReference type="Gene3D" id="1.20.1510.10">
    <property type="entry name" value="Cation efflux protein transmembrane domain"/>
    <property type="match status" value="1"/>
</dbReference>
<dbReference type="InterPro" id="IPR058533">
    <property type="entry name" value="Cation_efflux_TM"/>
</dbReference>
<dbReference type="SUPFAM" id="SSF161111">
    <property type="entry name" value="Cation efflux protein transmembrane domain-like"/>
    <property type="match status" value="1"/>
</dbReference>
<keyword evidence="2" id="KW-0813">Transport</keyword>
<proteinExistence type="predicted"/>
<dbReference type="PANTHER" id="PTHR13414">
    <property type="entry name" value="HUEL-CATION TRANSPORTER"/>
    <property type="match status" value="1"/>
</dbReference>
<sequence>MSAGGGTKAILAALVANAGIAVAKFGGFLFTGSSSMLAESVHSLADTSNQGLLLLGQRTSRRKATEEHPFGYGRDRYFYSFVVALMLFTLGSVFALYEGSHKIEHPEPLESAWVAVLILVIAIGLETYSFRTAIKESRAVKGELSWWQFIRQSKTPELPVVLLEDLGALVGLVLALGGVGLTVLTGNAIFDGIGTVCIGVLLGVIAVVLIVETKSLLIGEGANRDVLDEIVGQLESERVERVIHIRTQYLGPDELLIAAKISFTESLSVAEVAAEIDGAEKRIRASVPAARLIYLEPDLDRGRTATA</sequence>
<feature type="transmembrane region" description="Helical" evidence="6">
    <location>
        <begin position="112"/>
        <end position="130"/>
    </location>
</feature>
<dbReference type="RefSeq" id="WP_132619096.1">
    <property type="nucleotide sequence ID" value="NZ_SMKV01000002.1"/>
</dbReference>
<gene>
    <name evidence="8" type="ORF">E1161_02510</name>
</gene>
<dbReference type="PANTHER" id="PTHR13414:SF9">
    <property type="entry name" value="PROTON-COUPLED ZINC ANTIPORTER SLC30A9, MITOCHONDRIAL"/>
    <property type="match status" value="1"/>
</dbReference>
<comment type="caution">
    <text evidence="8">The sequence shown here is derived from an EMBL/GenBank/DDBJ whole genome shotgun (WGS) entry which is preliminary data.</text>
</comment>
<evidence type="ECO:0000313" key="8">
    <source>
        <dbReference type="EMBL" id="TDC96374.1"/>
    </source>
</evidence>
<protein>
    <submittedName>
        <fullName evidence="8">Cation diffusion facilitator family transporter</fullName>
    </submittedName>
</protein>
<accession>A0A4R4V3V9</accession>
<keyword evidence="3 6" id="KW-0812">Transmembrane</keyword>
<dbReference type="SUPFAM" id="SSF160240">
    <property type="entry name" value="Cation efflux protein cytoplasmic domain-like"/>
    <property type="match status" value="1"/>
</dbReference>
<dbReference type="InterPro" id="IPR002524">
    <property type="entry name" value="Cation_efflux"/>
</dbReference>
<organism evidence="8 9">
    <name type="scientific">Saccharopolyspora aridisoli</name>
    <dbReference type="NCBI Taxonomy" id="2530385"/>
    <lineage>
        <taxon>Bacteria</taxon>
        <taxon>Bacillati</taxon>
        <taxon>Actinomycetota</taxon>
        <taxon>Actinomycetes</taxon>
        <taxon>Pseudonocardiales</taxon>
        <taxon>Pseudonocardiaceae</taxon>
        <taxon>Saccharopolyspora</taxon>
    </lineage>
</organism>
<dbReference type="InterPro" id="IPR040177">
    <property type="entry name" value="SLC30A9"/>
</dbReference>
<dbReference type="NCBIfam" id="TIGR01297">
    <property type="entry name" value="CDF"/>
    <property type="match status" value="1"/>
</dbReference>
<feature type="transmembrane region" description="Helical" evidence="6">
    <location>
        <begin position="77"/>
        <end position="97"/>
    </location>
</feature>
<dbReference type="OrthoDB" id="9806522at2"/>
<dbReference type="AlphaFoldDB" id="A0A4R4V3V9"/>
<dbReference type="GO" id="GO:0008324">
    <property type="term" value="F:monoatomic cation transmembrane transporter activity"/>
    <property type="evidence" value="ECO:0007669"/>
    <property type="project" value="InterPro"/>
</dbReference>
<evidence type="ECO:0000256" key="6">
    <source>
        <dbReference type="SAM" id="Phobius"/>
    </source>
</evidence>
<reference evidence="8 9" key="1">
    <citation type="submission" date="2019-03" db="EMBL/GenBank/DDBJ databases">
        <title>Draft genome sequences of novel Actinobacteria.</title>
        <authorList>
            <person name="Sahin N."/>
            <person name="Ay H."/>
            <person name="Saygin H."/>
        </authorList>
    </citation>
    <scope>NUCLEOTIDE SEQUENCE [LARGE SCALE GENOMIC DNA]</scope>
    <source>
        <strain evidence="8 9">16K404</strain>
    </source>
</reference>
<evidence type="ECO:0000256" key="5">
    <source>
        <dbReference type="ARBA" id="ARBA00023136"/>
    </source>
</evidence>
<keyword evidence="5 6" id="KW-0472">Membrane</keyword>
<keyword evidence="9" id="KW-1185">Reference proteome</keyword>